<dbReference type="EMBL" id="JACTNZ010000003">
    <property type="protein sequence ID" value="KAG5555758.1"/>
    <property type="molecule type" value="Genomic_DNA"/>
</dbReference>
<dbReference type="Proteomes" id="UP000823749">
    <property type="component" value="Chromosome 3"/>
</dbReference>
<evidence type="ECO:0000313" key="1">
    <source>
        <dbReference type="EMBL" id="KAG5555758.1"/>
    </source>
</evidence>
<proteinExistence type="predicted"/>
<protein>
    <submittedName>
        <fullName evidence="1">Uncharacterized protein</fullName>
    </submittedName>
</protein>
<name>A0AAV6KT13_9ERIC</name>
<dbReference type="AlphaFoldDB" id="A0AAV6KT13"/>
<organism evidence="1 2">
    <name type="scientific">Rhododendron griersonianum</name>
    <dbReference type="NCBI Taxonomy" id="479676"/>
    <lineage>
        <taxon>Eukaryota</taxon>
        <taxon>Viridiplantae</taxon>
        <taxon>Streptophyta</taxon>
        <taxon>Embryophyta</taxon>
        <taxon>Tracheophyta</taxon>
        <taxon>Spermatophyta</taxon>
        <taxon>Magnoliopsida</taxon>
        <taxon>eudicotyledons</taxon>
        <taxon>Gunneridae</taxon>
        <taxon>Pentapetalae</taxon>
        <taxon>asterids</taxon>
        <taxon>Ericales</taxon>
        <taxon>Ericaceae</taxon>
        <taxon>Ericoideae</taxon>
        <taxon>Rhodoreae</taxon>
        <taxon>Rhododendron</taxon>
    </lineage>
</organism>
<comment type="caution">
    <text evidence="1">The sequence shown here is derived from an EMBL/GenBank/DDBJ whole genome shotgun (WGS) entry which is preliminary data.</text>
</comment>
<gene>
    <name evidence="1" type="ORF">RHGRI_006412</name>
</gene>
<sequence length="117" mass="13576">MVGDMPKFVGVSVYPSNNGLIQADFNVIVMIISYIYRSLGVPNELKMLVDQLGYWRGNEINVYDHPSLWGSDRRLAFLRNIWDRQLFIAVDYRLYGAAFDRAEVELDWYVAGGYAWE</sequence>
<evidence type="ECO:0000313" key="2">
    <source>
        <dbReference type="Proteomes" id="UP000823749"/>
    </source>
</evidence>
<accession>A0AAV6KT13</accession>
<reference evidence="1" key="1">
    <citation type="submission" date="2020-08" db="EMBL/GenBank/DDBJ databases">
        <title>Plant Genome Project.</title>
        <authorList>
            <person name="Zhang R.-G."/>
        </authorList>
    </citation>
    <scope>NUCLEOTIDE SEQUENCE</scope>
    <source>
        <strain evidence="1">WSP0</strain>
        <tissue evidence="1">Leaf</tissue>
    </source>
</reference>
<keyword evidence="2" id="KW-1185">Reference proteome</keyword>